<dbReference type="STRING" id="695939.SAMN00790413_01013"/>
<evidence type="ECO:0000313" key="2">
    <source>
        <dbReference type="Proteomes" id="UP000192582"/>
    </source>
</evidence>
<dbReference type="AlphaFoldDB" id="A0A1W1VCH1"/>
<dbReference type="EMBL" id="FWWU01000009">
    <property type="protein sequence ID" value="SMB91157.1"/>
    <property type="molecule type" value="Genomic_DNA"/>
</dbReference>
<gene>
    <name evidence="1" type="ORF">SAMN00790413_01013</name>
</gene>
<sequence length="56" mass="6208">MTSWRYMKAGEALDAGRKANRNLTGLATEQLEQQRTPGPAIDWNQDASGNVASMWL</sequence>
<proteinExistence type="predicted"/>
<accession>A0A1W1VCH1</accession>
<organism evidence="1 2">
    <name type="scientific">Deinococcus hopiensis KR-140</name>
    <dbReference type="NCBI Taxonomy" id="695939"/>
    <lineage>
        <taxon>Bacteria</taxon>
        <taxon>Thermotogati</taxon>
        <taxon>Deinococcota</taxon>
        <taxon>Deinococci</taxon>
        <taxon>Deinococcales</taxon>
        <taxon>Deinococcaceae</taxon>
        <taxon>Deinococcus</taxon>
    </lineage>
</organism>
<name>A0A1W1VCH1_9DEIO</name>
<reference evidence="1 2" key="1">
    <citation type="submission" date="2017-04" db="EMBL/GenBank/DDBJ databases">
        <authorList>
            <person name="Afonso C.L."/>
            <person name="Miller P.J."/>
            <person name="Scott M.A."/>
            <person name="Spackman E."/>
            <person name="Goraichik I."/>
            <person name="Dimitrov K.M."/>
            <person name="Suarez D.L."/>
            <person name="Swayne D.E."/>
        </authorList>
    </citation>
    <scope>NUCLEOTIDE SEQUENCE [LARGE SCALE GENOMIC DNA]</scope>
    <source>
        <strain evidence="1 2">KR-140</strain>
    </source>
</reference>
<keyword evidence="2" id="KW-1185">Reference proteome</keyword>
<dbReference type="Proteomes" id="UP000192582">
    <property type="component" value="Unassembled WGS sequence"/>
</dbReference>
<protein>
    <submittedName>
        <fullName evidence="1">Uncharacterized protein</fullName>
    </submittedName>
</protein>
<evidence type="ECO:0000313" key="1">
    <source>
        <dbReference type="EMBL" id="SMB91157.1"/>
    </source>
</evidence>